<dbReference type="InterPro" id="IPR036070">
    <property type="entry name" value="Nop_dom_sf"/>
</dbReference>
<dbReference type="AlphaFoldDB" id="A0AAV9KVD5"/>
<dbReference type="InterPro" id="IPR002687">
    <property type="entry name" value="Nop_dom"/>
</dbReference>
<dbReference type="Proteomes" id="UP001311915">
    <property type="component" value="Unassembled WGS sequence"/>
</dbReference>
<sequence length="150" mass="16441">MEACDKLLALDSAKKKVLQFIENRMGYLAPNLPAVVGSVVAVKLICAAGDLSSLAKIGYINQTGIFKTTPHSFKIQTYQLLAEKLKLDWQKPRPVPVPTESEPCMRKRDGRVMIFGIPEKPSPSYGMLTSSSPFVSEQRIKLSNSAKAAC</sequence>
<evidence type="ECO:0000313" key="2">
    <source>
        <dbReference type="EMBL" id="KAK4716953.1"/>
    </source>
</evidence>
<dbReference type="SUPFAM" id="SSF89124">
    <property type="entry name" value="Nop domain"/>
    <property type="match status" value="1"/>
</dbReference>
<dbReference type="PANTHER" id="PTHR13904:SF0">
    <property type="entry name" value="U4_U6 SMALL NUCLEAR RIBONUCLEOPROTEIN PRP31"/>
    <property type="match status" value="1"/>
</dbReference>
<dbReference type="Gene3D" id="1.10.246.90">
    <property type="entry name" value="Nop domain"/>
    <property type="match status" value="1"/>
</dbReference>
<dbReference type="PANTHER" id="PTHR13904">
    <property type="entry name" value="PRE-MRNA SPLICING FACTOR PRP31"/>
    <property type="match status" value="1"/>
</dbReference>
<proteinExistence type="predicted"/>
<reference evidence="2 3" key="1">
    <citation type="submission" date="2023-10" db="EMBL/GenBank/DDBJ databases">
        <title>Genome-Wide Identification Analysis in wild type Solanum Pinnatisectum Reveals Some Genes Defensing Phytophthora Infestans.</title>
        <authorList>
            <person name="Sun C."/>
        </authorList>
    </citation>
    <scope>NUCLEOTIDE SEQUENCE [LARGE SCALE GENOMIC DNA]</scope>
    <source>
        <strain evidence="2">LQN</strain>
        <tissue evidence="2">Leaf</tissue>
    </source>
</reference>
<feature type="domain" description="Nop" evidence="1">
    <location>
        <begin position="2"/>
        <end position="57"/>
    </location>
</feature>
<dbReference type="GO" id="GO:0005687">
    <property type="term" value="C:U4 snRNP"/>
    <property type="evidence" value="ECO:0007669"/>
    <property type="project" value="TreeGrafter"/>
</dbReference>
<dbReference type="InterPro" id="IPR027105">
    <property type="entry name" value="Prp31"/>
</dbReference>
<dbReference type="InterPro" id="IPR042239">
    <property type="entry name" value="Nop_C"/>
</dbReference>
<evidence type="ECO:0000313" key="3">
    <source>
        <dbReference type="Proteomes" id="UP001311915"/>
    </source>
</evidence>
<dbReference type="GO" id="GO:0046540">
    <property type="term" value="C:U4/U6 x U5 tri-snRNP complex"/>
    <property type="evidence" value="ECO:0007669"/>
    <property type="project" value="InterPro"/>
</dbReference>
<evidence type="ECO:0000259" key="1">
    <source>
        <dbReference type="Pfam" id="PF01798"/>
    </source>
</evidence>
<keyword evidence="3" id="KW-1185">Reference proteome</keyword>
<organism evidence="2 3">
    <name type="scientific">Solanum pinnatisectum</name>
    <name type="common">tansyleaf nightshade</name>
    <dbReference type="NCBI Taxonomy" id="50273"/>
    <lineage>
        <taxon>Eukaryota</taxon>
        <taxon>Viridiplantae</taxon>
        <taxon>Streptophyta</taxon>
        <taxon>Embryophyta</taxon>
        <taxon>Tracheophyta</taxon>
        <taxon>Spermatophyta</taxon>
        <taxon>Magnoliopsida</taxon>
        <taxon>eudicotyledons</taxon>
        <taxon>Gunneridae</taxon>
        <taxon>Pentapetalae</taxon>
        <taxon>asterids</taxon>
        <taxon>lamiids</taxon>
        <taxon>Solanales</taxon>
        <taxon>Solanaceae</taxon>
        <taxon>Solanoideae</taxon>
        <taxon>Solaneae</taxon>
        <taxon>Solanum</taxon>
    </lineage>
</organism>
<dbReference type="GO" id="GO:0071011">
    <property type="term" value="C:precatalytic spliceosome"/>
    <property type="evidence" value="ECO:0007669"/>
    <property type="project" value="TreeGrafter"/>
</dbReference>
<dbReference type="EMBL" id="JAWPEI010000009">
    <property type="protein sequence ID" value="KAK4716953.1"/>
    <property type="molecule type" value="Genomic_DNA"/>
</dbReference>
<accession>A0AAV9KVD5</accession>
<dbReference type="GO" id="GO:0000244">
    <property type="term" value="P:spliceosomal tri-snRNP complex assembly"/>
    <property type="evidence" value="ECO:0007669"/>
    <property type="project" value="InterPro"/>
</dbReference>
<name>A0AAV9KVD5_9SOLN</name>
<protein>
    <recommendedName>
        <fullName evidence="1">Nop domain-containing protein</fullName>
    </recommendedName>
</protein>
<comment type="caution">
    <text evidence="2">The sequence shown here is derived from an EMBL/GenBank/DDBJ whole genome shotgun (WGS) entry which is preliminary data.</text>
</comment>
<gene>
    <name evidence="2" type="ORF">R3W88_015291</name>
</gene>
<dbReference type="Pfam" id="PF01798">
    <property type="entry name" value="Nop"/>
    <property type="match status" value="1"/>
</dbReference>